<feature type="transmembrane region" description="Helical" evidence="1">
    <location>
        <begin position="466"/>
        <end position="491"/>
    </location>
</feature>
<evidence type="ECO:0000313" key="2">
    <source>
        <dbReference type="EMBL" id="EST47944.1"/>
    </source>
</evidence>
<gene>
    <name evidence="2" type="ORF">SS50377_11926</name>
    <name evidence="3" type="ORF">SS50377_28799</name>
</gene>
<keyword evidence="4" id="KW-1185">Reference proteome</keyword>
<evidence type="ECO:0000256" key="1">
    <source>
        <dbReference type="SAM" id="Phobius"/>
    </source>
</evidence>
<dbReference type="EMBL" id="AUWU02000029">
    <property type="protein sequence ID" value="KAH0569330.1"/>
    <property type="molecule type" value="Genomic_DNA"/>
</dbReference>
<evidence type="ECO:0000313" key="3">
    <source>
        <dbReference type="EMBL" id="KAH0569330.1"/>
    </source>
</evidence>
<organism evidence="2">
    <name type="scientific">Spironucleus salmonicida</name>
    <dbReference type="NCBI Taxonomy" id="348837"/>
    <lineage>
        <taxon>Eukaryota</taxon>
        <taxon>Metamonada</taxon>
        <taxon>Diplomonadida</taxon>
        <taxon>Hexamitidae</taxon>
        <taxon>Hexamitinae</taxon>
        <taxon>Spironucleus</taxon>
    </lineage>
</organism>
<keyword evidence="1" id="KW-0812">Transmembrane</keyword>
<dbReference type="Proteomes" id="UP000018208">
    <property type="component" value="Unassembled WGS sequence"/>
</dbReference>
<dbReference type="EMBL" id="KI546015">
    <property type="protein sequence ID" value="EST47944.1"/>
    <property type="molecule type" value="Genomic_DNA"/>
</dbReference>
<reference evidence="2 3" key="1">
    <citation type="journal article" date="2014" name="PLoS Genet.">
        <title>The Genome of Spironucleus salmonicida Highlights a Fish Pathogen Adapted to Fluctuating Environments.</title>
        <authorList>
            <person name="Xu F."/>
            <person name="Jerlstrom-Hultqvist J."/>
            <person name="Einarsson E."/>
            <person name="Astvaldsson A."/>
            <person name="Svard S.G."/>
            <person name="Andersson J.O."/>
        </authorList>
    </citation>
    <scope>NUCLEOTIDE SEQUENCE</scope>
    <source>
        <strain evidence="3">ATCC 50377</strain>
    </source>
</reference>
<keyword evidence="1" id="KW-0472">Membrane</keyword>
<proteinExistence type="predicted"/>
<sequence>MLIILSGYTQLMSCYSDETQLEVSQMQNLLIIHLYPTGNEACNKFPTAVNIQILFTRSDRDTQIVVTDFDYKTTKQIHIQVADITKYFDLKAAQVEIRSYNEFYIQQISEITLTRSRDSVVFNNLTVTYDQTIFEATANFPSSFTSISITAATLVVSNYLQSYTINYDNSKVVVDATAKTISLEFPNSTLSPILYDTGITTIELICTYGSNDIEAIGHTSTHSLAYKNQPDPGEVTILSAYGNDIFLILAPSEYFKAQLKLAQRVQMGLAFNDQTCTLVTQIETALLTKNIDTKGKLQLGLGTEDFQNVTATEMQPQECLAFIFASGVNAKISISLYKDNIAINRFVFQVQKIRKTCFFDVKMTLLDSNLKVTANDSCGPRKSTRAKLTLALYKTRADQLLDVQTALSSIDFLLNGNINVSFSSISADEIEAIKDAYNYRIQLNRLDGEFIDSLYPDFDTVTLLEIIIFNVIIVVCSVVATGVFGGLNIFYKKKQMNRKKLKIKIEMDEF</sequence>
<name>V6M3R4_9EUKA</name>
<protein>
    <recommendedName>
        <fullName evidence="5">Transmembrane protein</fullName>
    </recommendedName>
</protein>
<evidence type="ECO:0000313" key="4">
    <source>
        <dbReference type="Proteomes" id="UP000018208"/>
    </source>
</evidence>
<keyword evidence="1" id="KW-1133">Transmembrane helix</keyword>
<reference evidence="3" key="2">
    <citation type="submission" date="2020-12" db="EMBL/GenBank/DDBJ databases">
        <title>New Spironucleus salmonicida genome in near-complete chromosomes.</title>
        <authorList>
            <person name="Xu F."/>
            <person name="Kurt Z."/>
            <person name="Jimenez-Gonzalez A."/>
            <person name="Astvaldsson A."/>
            <person name="Andersson J.O."/>
            <person name="Svard S.G."/>
        </authorList>
    </citation>
    <scope>NUCLEOTIDE SEQUENCE</scope>
    <source>
        <strain evidence="3">ATCC 50377</strain>
    </source>
</reference>
<dbReference type="AlphaFoldDB" id="V6M3R4"/>
<dbReference type="VEuPathDB" id="GiardiaDB:SS50377_28799"/>
<evidence type="ECO:0008006" key="5">
    <source>
        <dbReference type="Google" id="ProtNLM"/>
    </source>
</evidence>
<accession>V6M3R4</accession>